<evidence type="ECO:0000313" key="2">
    <source>
        <dbReference type="EMBL" id="KAJ1182266.1"/>
    </source>
</evidence>
<keyword evidence="3" id="KW-1185">Reference proteome</keyword>
<feature type="region of interest" description="Disordered" evidence="1">
    <location>
        <begin position="1"/>
        <end position="55"/>
    </location>
</feature>
<dbReference type="EMBL" id="JANPWB010000006">
    <property type="protein sequence ID" value="KAJ1182266.1"/>
    <property type="molecule type" value="Genomic_DNA"/>
</dbReference>
<dbReference type="AlphaFoldDB" id="A0AAV7U0R3"/>
<protein>
    <submittedName>
        <fullName evidence="2">Uncharacterized protein</fullName>
    </submittedName>
</protein>
<dbReference type="Proteomes" id="UP001066276">
    <property type="component" value="Chromosome 3_2"/>
</dbReference>
<accession>A0AAV7U0R3</accession>
<evidence type="ECO:0000256" key="1">
    <source>
        <dbReference type="SAM" id="MobiDB-lite"/>
    </source>
</evidence>
<organism evidence="2 3">
    <name type="scientific">Pleurodeles waltl</name>
    <name type="common">Iberian ribbed newt</name>
    <dbReference type="NCBI Taxonomy" id="8319"/>
    <lineage>
        <taxon>Eukaryota</taxon>
        <taxon>Metazoa</taxon>
        <taxon>Chordata</taxon>
        <taxon>Craniata</taxon>
        <taxon>Vertebrata</taxon>
        <taxon>Euteleostomi</taxon>
        <taxon>Amphibia</taxon>
        <taxon>Batrachia</taxon>
        <taxon>Caudata</taxon>
        <taxon>Salamandroidea</taxon>
        <taxon>Salamandridae</taxon>
        <taxon>Pleurodelinae</taxon>
        <taxon>Pleurodeles</taxon>
    </lineage>
</organism>
<gene>
    <name evidence="2" type="ORF">NDU88_007459</name>
</gene>
<comment type="caution">
    <text evidence="2">The sequence shown here is derived from an EMBL/GenBank/DDBJ whole genome shotgun (WGS) entry which is preliminary data.</text>
</comment>
<evidence type="ECO:0000313" key="3">
    <source>
        <dbReference type="Proteomes" id="UP001066276"/>
    </source>
</evidence>
<sequence>MPPIGVRSNQARPPHRGRRQGVLSAPPPPLRSGLRHRPRPKTDCIGPRGGVRQGLPALRPRVRSSLLPGLLGLLRCRQWPHRSAPGSPAFWVSPQGPTLLAPRPAQQRVPAQVRSDIAGPAHPQTGPGFPLPCAHCLRSPLGRPGHPGGNMRGHDAFILSNVRGESALLAKRQRLAMVSLNNCEYELYKVI</sequence>
<name>A0AAV7U0R3_PLEWA</name>
<reference evidence="2" key="1">
    <citation type="journal article" date="2022" name="bioRxiv">
        <title>Sequencing and chromosome-scale assembly of the giantPleurodeles waltlgenome.</title>
        <authorList>
            <person name="Brown T."/>
            <person name="Elewa A."/>
            <person name="Iarovenko S."/>
            <person name="Subramanian E."/>
            <person name="Araus A.J."/>
            <person name="Petzold A."/>
            <person name="Susuki M."/>
            <person name="Suzuki K.-i.T."/>
            <person name="Hayashi T."/>
            <person name="Toyoda A."/>
            <person name="Oliveira C."/>
            <person name="Osipova E."/>
            <person name="Leigh N.D."/>
            <person name="Simon A."/>
            <person name="Yun M.H."/>
        </authorList>
    </citation>
    <scope>NUCLEOTIDE SEQUENCE</scope>
    <source>
        <strain evidence="2">20211129_DDA</strain>
        <tissue evidence="2">Liver</tissue>
    </source>
</reference>
<proteinExistence type="predicted"/>